<accession>A0A9D1Q0H2</accession>
<name>A0A9D1Q0H2_9FIRM</name>
<dbReference type="Proteomes" id="UP000823990">
    <property type="component" value="Unassembled WGS sequence"/>
</dbReference>
<dbReference type="AlphaFoldDB" id="A0A9D1Q0H2"/>
<reference evidence="1" key="1">
    <citation type="journal article" date="2021" name="PeerJ">
        <title>Extensive microbial diversity within the chicken gut microbiome revealed by metagenomics and culture.</title>
        <authorList>
            <person name="Gilroy R."/>
            <person name="Ravi A."/>
            <person name="Getino M."/>
            <person name="Pursley I."/>
            <person name="Horton D.L."/>
            <person name="Alikhan N.F."/>
            <person name="Baker D."/>
            <person name="Gharbi K."/>
            <person name="Hall N."/>
            <person name="Watson M."/>
            <person name="Adriaenssens E.M."/>
            <person name="Foster-Nyarko E."/>
            <person name="Jarju S."/>
            <person name="Secka A."/>
            <person name="Antonio M."/>
            <person name="Oren A."/>
            <person name="Chaudhuri R.R."/>
            <person name="La Ragione R."/>
            <person name="Hildebrand F."/>
            <person name="Pallen M.J."/>
        </authorList>
    </citation>
    <scope>NUCLEOTIDE SEQUENCE</scope>
    <source>
        <strain evidence="1">12435</strain>
    </source>
</reference>
<protein>
    <recommendedName>
        <fullName evidence="3">Ribosomal protein L7Ae/L30e/S12e/Gadd45 domain-containing protein</fullName>
    </recommendedName>
</protein>
<dbReference type="SUPFAM" id="SSF55315">
    <property type="entry name" value="L30e-like"/>
    <property type="match status" value="1"/>
</dbReference>
<dbReference type="EMBL" id="DXHS01000030">
    <property type="protein sequence ID" value="HIW02054.1"/>
    <property type="molecule type" value="Genomic_DNA"/>
</dbReference>
<evidence type="ECO:0000313" key="1">
    <source>
        <dbReference type="EMBL" id="HIW02054.1"/>
    </source>
</evidence>
<evidence type="ECO:0000313" key="2">
    <source>
        <dbReference type="Proteomes" id="UP000823990"/>
    </source>
</evidence>
<organism evidence="1 2">
    <name type="scientific">Candidatus Protoclostridium stercorigallinarum</name>
    <dbReference type="NCBI Taxonomy" id="2838741"/>
    <lineage>
        <taxon>Bacteria</taxon>
        <taxon>Bacillati</taxon>
        <taxon>Bacillota</taxon>
        <taxon>Clostridia</taxon>
        <taxon>Candidatus Protoclostridium</taxon>
    </lineage>
</organism>
<dbReference type="Gene3D" id="3.30.1330.30">
    <property type="match status" value="1"/>
</dbReference>
<gene>
    <name evidence="1" type="ORF">H9892_01800</name>
</gene>
<dbReference type="InterPro" id="IPR029064">
    <property type="entry name" value="Ribosomal_eL30-like_sf"/>
</dbReference>
<comment type="caution">
    <text evidence="1">The sequence shown here is derived from an EMBL/GenBank/DDBJ whole genome shotgun (WGS) entry which is preliminary data.</text>
</comment>
<proteinExistence type="predicted"/>
<evidence type="ECO:0008006" key="3">
    <source>
        <dbReference type="Google" id="ProtNLM"/>
    </source>
</evidence>
<reference evidence="1" key="2">
    <citation type="submission" date="2021-04" db="EMBL/GenBank/DDBJ databases">
        <authorList>
            <person name="Gilroy R."/>
        </authorList>
    </citation>
    <scope>NUCLEOTIDE SEQUENCE</scope>
    <source>
        <strain evidence="1">12435</strain>
    </source>
</reference>
<sequence>MADASVYLGFAVRSGKIVLGIDNIERCRKRIYALVLCPTASDNLADKVSSFASKRGLPLGVTESPLEDMIHKSNCKALALLDENLAKAVMETIGR</sequence>